<reference evidence="2" key="3">
    <citation type="submission" date="2025-08" db="UniProtKB">
        <authorList>
            <consortium name="RefSeq"/>
        </authorList>
    </citation>
    <scope>IDENTIFICATION</scope>
    <source>
        <strain evidence="2">NI907</strain>
    </source>
</reference>
<feature type="non-terminal residue" evidence="2">
    <location>
        <position position="1"/>
    </location>
</feature>
<dbReference type="KEGG" id="pgri:PgNI_05036"/>
<protein>
    <submittedName>
        <fullName evidence="2">Uncharacterized protein</fullName>
    </submittedName>
</protein>
<accession>A0A6P8BAW6</accession>
<name>A0A6P8BAW6_PYRGI</name>
<organism evidence="1 2">
    <name type="scientific">Pyricularia grisea</name>
    <name type="common">Crabgrass-specific blast fungus</name>
    <name type="synonym">Magnaporthe grisea</name>
    <dbReference type="NCBI Taxonomy" id="148305"/>
    <lineage>
        <taxon>Eukaryota</taxon>
        <taxon>Fungi</taxon>
        <taxon>Dikarya</taxon>
        <taxon>Ascomycota</taxon>
        <taxon>Pezizomycotina</taxon>
        <taxon>Sordariomycetes</taxon>
        <taxon>Sordariomycetidae</taxon>
        <taxon>Magnaporthales</taxon>
        <taxon>Pyriculariaceae</taxon>
        <taxon>Pyricularia</taxon>
    </lineage>
</organism>
<dbReference type="Proteomes" id="UP000515153">
    <property type="component" value="Unplaced"/>
</dbReference>
<sequence>WRLRMRRPARVEDSVMRRRSALVLRRTGWMRTSRCASPSQSSVAIFLSATRSFRHPSLPMLTCRCVPQLELSRMQKFSRRFTRAVVMSPKSGSESICISVFFLMDAPSVPGAVRGPLPLSLRFGVRLLFIRVVAPDQAAAYSECLGFLQRTYMVFLTFSATCRRRIAAASSFDGS</sequence>
<reference evidence="2" key="1">
    <citation type="journal article" date="2019" name="Mol. Biol. Evol.">
        <title>Blast fungal genomes show frequent chromosomal changes, gene gains and losses, and effector gene turnover.</title>
        <authorList>
            <person name="Gomez Luciano L.B."/>
            <person name="Jason Tsai I."/>
            <person name="Chuma I."/>
            <person name="Tosa Y."/>
            <person name="Chen Y.H."/>
            <person name="Li J.Y."/>
            <person name="Li M.Y."/>
            <person name="Jade Lu M.Y."/>
            <person name="Nakayashiki H."/>
            <person name="Li W.H."/>
        </authorList>
    </citation>
    <scope>NUCLEOTIDE SEQUENCE</scope>
    <source>
        <strain evidence="2">NI907</strain>
    </source>
</reference>
<proteinExistence type="predicted"/>
<evidence type="ECO:0000313" key="1">
    <source>
        <dbReference type="Proteomes" id="UP000515153"/>
    </source>
</evidence>
<dbReference type="GeneID" id="41959986"/>
<dbReference type="AlphaFoldDB" id="A0A6P8BAW6"/>
<dbReference type="RefSeq" id="XP_030984306.1">
    <property type="nucleotide sequence ID" value="XM_031125077.1"/>
</dbReference>
<evidence type="ECO:0000313" key="2">
    <source>
        <dbReference type="RefSeq" id="XP_030984306.1"/>
    </source>
</evidence>
<gene>
    <name evidence="2" type="ORF">PgNI_05036</name>
</gene>
<keyword evidence="1" id="KW-1185">Reference proteome</keyword>
<reference evidence="2" key="2">
    <citation type="submission" date="2019-10" db="EMBL/GenBank/DDBJ databases">
        <authorList>
            <consortium name="NCBI Genome Project"/>
        </authorList>
    </citation>
    <scope>NUCLEOTIDE SEQUENCE</scope>
    <source>
        <strain evidence="2">NI907</strain>
    </source>
</reference>